<organism evidence="11 12">
    <name type="scientific">Rhodanobacter denitrificans</name>
    <dbReference type="NCBI Taxonomy" id="666685"/>
    <lineage>
        <taxon>Bacteria</taxon>
        <taxon>Pseudomonadati</taxon>
        <taxon>Pseudomonadota</taxon>
        <taxon>Gammaproteobacteria</taxon>
        <taxon>Lysobacterales</taxon>
        <taxon>Rhodanobacteraceae</taxon>
        <taxon>Rhodanobacter</taxon>
    </lineage>
</organism>
<evidence type="ECO:0000259" key="10">
    <source>
        <dbReference type="Pfam" id="PF00535"/>
    </source>
</evidence>
<gene>
    <name evidence="11" type="ORF">DI564_14140</name>
</gene>
<dbReference type="PANTHER" id="PTHR48090">
    <property type="entry name" value="UNDECAPRENYL-PHOSPHATE 4-DEOXY-4-FORMAMIDO-L-ARABINOSE TRANSFERASE-RELATED"/>
    <property type="match status" value="1"/>
</dbReference>
<protein>
    <submittedName>
        <fullName evidence="11">Glycosyl transferase family 2</fullName>
    </submittedName>
</protein>
<evidence type="ECO:0000256" key="2">
    <source>
        <dbReference type="ARBA" id="ARBA00022475"/>
    </source>
</evidence>
<dbReference type="PANTHER" id="PTHR48090:SF1">
    <property type="entry name" value="PROPHAGE BACTOPRENOL GLUCOSYL TRANSFERASE HOMOLOG"/>
    <property type="match status" value="1"/>
</dbReference>
<dbReference type="SUPFAM" id="SSF53448">
    <property type="entry name" value="Nucleotide-diphospho-sugar transferases"/>
    <property type="match status" value="1"/>
</dbReference>
<accession>A0A2W5K976</accession>
<dbReference type="GO" id="GO:0005886">
    <property type="term" value="C:plasma membrane"/>
    <property type="evidence" value="ECO:0007669"/>
    <property type="project" value="UniProtKB-SubCell"/>
</dbReference>
<evidence type="ECO:0000313" key="11">
    <source>
        <dbReference type="EMBL" id="PZQ12094.1"/>
    </source>
</evidence>
<dbReference type="CDD" id="cd04187">
    <property type="entry name" value="DPM1_like_bac"/>
    <property type="match status" value="1"/>
</dbReference>
<keyword evidence="7 9" id="KW-0472">Membrane</keyword>
<evidence type="ECO:0000256" key="9">
    <source>
        <dbReference type="SAM" id="Phobius"/>
    </source>
</evidence>
<evidence type="ECO:0000256" key="3">
    <source>
        <dbReference type="ARBA" id="ARBA00022676"/>
    </source>
</evidence>
<evidence type="ECO:0000256" key="6">
    <source>
        <dbReference type="ARBA" id="ARBA00022989"/>
    </source>
</evidence>
<evidence type="ECO:0000313" key="12">
    <source>
        <dbReference type="Proteomes" id="UP000249046"/>
    </source>
</evidence>
<comment type="subcellular location">
    <subcellularLocation>
        <location evidence="1">Cell membrane</location>
        <topology evidence="1">Multi-pass membrane protein</topology>
    </subcellularLocation>
</comment>
<evidence type="ECO:0000256" key="7">
    <source>
        <dbReference type="ARBA" id="ARBA00023136"/>
    </source>
</evidence>
<name>A0A2W5K976_9GAMM</name>
<proteinExistence type="inferred from homology"/>
<evidence type="ECO:0000256" key="5">
    <source>
        <dbReference type="ARBA" id="ARBA00022692"/>
    </source>
</evidence>
<dbReference type="Proteomes" id="UP000249046">
    <property type="component" value="Unassembled WGS sequence"/>
</dbReference>
<dbReference type="InterPro" id="IPR029044">
    <property type="entry name" value="Nucleotide-diphossugar_trans"/>
</dbReference>
<dbReference type="Pfam" id="PF00535">
    <property type="entry name" value="Glycos_transf_2"/>
    <property type="match status" value="1"/>
</dbReference>
<sequence>MRTLAVVVPAYNESEGLNTFHDRLAAVFDGIDGLACSVLYVDDGSRDDTWQVMEALRARDPRVATLRLSRNFGKELALTAGLDHVDADAVVVIDADLQDPPELIPTFITHWEEGYDVVYGTRASRAGETGLKKLTSSAFYRVMDRLSQTPIPRDTGDFRLLSRRALQALAQVRERQRFMKGLFTWVGYRQKAVVYDRDPRFAGESKWNYWRLWNFAIDGITSFSSAPLKIATYFGFTVALIAFLFGIWVLCKAILYGDPVQGYPSLMVVILFLGGVQLMALGVLGEYIGRLYVEAKQRPLYFIDAWHPPQAAAIQGKAAAPE</sequence>
<dbReference type="InterPro" id="IPR001173">
    <property type="entry name" value="Glyco_trans_2-like"/>
</dbReference>
<feature type="transmembrane region" description="Helical" evidence="9">
    <location>
        <begin position="230"/>
        <end position="255"/>
    </location>
</feature>
<keyword evidence="3" id="KW-0328">Glycosyltransferase</keyword>
<dbReference type="EMBL" id="QFPO01000014">
    <property type="protein sequence ID" value="PZQ12094.1"/>
    <property type="molecule type" value="Genomic_DNA"/>
</dbReference>
<dbReference type="Gene3D" id="3.90.550.10">
    <property type="entry name" value="Spore Coat Polysaccharide Biosynthesis Protein SpsA, Chain A"/>
    <property type="match status" value="1"/>
</dbReference>
<keyword evidence="6 9" id="KW-1133">Transmembrane helix</keyword>
<evidence type="ECO:0000256" key="8">
    <source>
        <dbReference type="ARBA" id="ARBA00038152"/>
    </source>
</evidence>
<comment type="similarity">
    <text evidence="8">Belongs to the glycosyltransferase 2 family. GtrB subfamily.</text>
</comment>
<evidence type="ECO:0000256" key="1">
    <source>
        <dbReference type="ARBA" id="ARBA00004651"/>
    </source>
</evidence>
<dbReference type="AlphaFoldDB" id="A0A2W5K976"/>
<feature type="transmembrane region" description="Helical" evidence="9">
    <location>
        <begin position="267"/>
        <end position="288"/>
    </location>
</feature>
<dbReference type="GO" id="GO:0016757">
    <property type="term" value="F:glycosyltransferase activity"/>
    <property type="evidence" value="ECO:0007669"/>
    <property type="project" value="UniProtKB-KW"/>
</dbReference>
<feature type="domain" description="Glycosyltransferase 2-like" evidence="10">
    <location>
        <begin position="6"/>
        <end position="168"/>
    </location>
</feature>
<evidence type="ECO:0000256" key="4">
    <source>
        <dbReference type="ARBA" id="ARBA00022679"/>
    </source>
</evidence>
<comment type="caution">
    <text evidence="11">The sequence shown here is derived from an EMBL/GenBank/DDBJ whole genome shotgun (WGS) entry which is preliminary data.</text>
</comment>
<dbReference type="FunFam" id="3.90.550.10:FF:000079">
    <property type="entry name" value="Probable glycosyl transferase"/>
    <property type="match status" value="1"/>
</dbReference>
<keyword evidence="2" id="KW-1003">Cell membrane</keyword>
<keyword evidence="5 9" id="KW-0812">Transmembrane</keyword>
<reference evidence="11 12" key="1">
    <citation type="submission" date="2017-08" db="EMBL/GenBank/DDBJ databases">
        <title>Infants hospitalized years apart are colonized by the same room-sourced microbial strains.</title>
        <authorList>
            <person name="Brooks B."/>
            <person name="Olm M.R."/>
            <person name="Firek B.A."/>
            <person name="Baker R."/>
            <person name="Thomas B.C."/>
            <person name="Morowitz M.J."/>
            <person name="Banfield J.F."/>
        </authorList>
    </citation>
    <scope>NUCLEOTIDE SEQUENCE [LARGE SCALE GENOMIC DNA]</scope>
    <source>
        <strain evidence="11">S2_005_003_R2_42</strain>
    </source>
</reference>
<dbReference type="InterPro" id="IPR050256">
    <property type="entry name" value="Glycosyltransferase_2"/>
</dbReference>
<keyword evidence="4 11" id="KW-0808">Transferase</keyword>